<dbReference type="SUPFAM" id="SSF161098">
    <property type="entry name" value="MetI-like"/>
    <property type="match status" value="1"/>
</dbReference>
<dbReference type="CDD" id="cd06261">
    <property type="entry name" value="TM_PBP2"/>
    <property type="match status" value="1"/>
</dbReference>
<dbReference type="AlphaFoldDB" id="A0A7W8IRR5"/>
<feature type="transmembrane region" description="Helical" evidence="8">
    <location>
        <begin position="190"/>
        <end position="210"/>
    </location>
</feature>
<comment type="subcellular location">
    <subcellularLocation>
        <location evidence="1 8">Cell membrane</location>
        <topology evidence="1 8">Multi-pass membrane protein</topology>
    </subcellularLocation>
</comment>
<keyword evidence="6 8" id="KW-1133">Transmembrane helix</keyword>
<evidence type="ECO:0000256" key="5">
    <source>
        <dbReference type="ARBA" id="ARBA00022692"/>
    </source>
</evidence>
<name>A0A7W8IRR5_9BACL</name>
<dbReference type="GO" id="GO:0005315">
    <property type="term" value="F:phosphate transmembrane transporter activity"/>
    <property type="evidence" value="ECO:0007669"/>
    <property type="project" value="InterPro"/>
</dbReference>
<keyword evidence="3" id="KW-0813">Transport</keyword>
<dbReference type="InterPro" id="IPR035906">
    <property type="entry name" value="MetI-like_sf"/>
</dbReference>
<reference evidence="10 11" key="1">
    <citation type="submission" date="2020-08" db="EMBL/GenBank/DDBJ databases">
        <title>Genomic Encyclopedia of Type Strains, Phase IV (KMG-IV): sequencing the most valuable type-strain genomes for metagenomic binning, comparative biology and taxonomic classification.</title>
        <authorList>
            <person name="Goeker M."/>
        </authorList>
    </citation>
    <scope>NUCLEOTIDE SEQUENCE [LARGE SCALE GENOMIC DNA]</scope>
    <source>
        <strain evidence="10 11">DSM 16325</strain>
    </source>
</reference>
<feature type="transmembrane region" description="Helical" evidence="8">
    <location>
        <begin position="265"/>
        <end position="290"/>
    </location>
</feature>
<keyword evidence="7 8" id="KW-0472">Membrane</keyword>
<dbReference type="GO" id="GO:0005886">
    <property type="term" value="C:plasma membrane"/>
    <property type="evidence" value="ECO:0007669"/>
    <property type="project" value="UniProtKB-SubCell"/>
</dbReference>
<dbReference type="InterPro" id="IPR000515">
    <property type="entry name" value="MetI-like"/>
</dbReference>
<dbReference type="PROSITE" id="PS50928">
    <property type="entry name" value="ABC_TM1"/>
    <property type="match status" value="1"/>
</dbReference>
<evidence type="ECO:0000259" key="9">
    <source>
        <dbReference type="PROSITE" id="PS50928"/>
    </source>
</evidence>
<keyword evidence="11" id="KW-1185">Reference proteome</keyword>
<feature type="transmembrane region" description="Helical" evidence="8">
    <location>
        <begin position="99"/>
        <end position="123"/>
    </location>
</feature>
<protein>
    <recommendedName>
        <fullName evidence="8">Phosphate transport system permease protein PstA</fullName>
    </recommendedName>
</protein>
<comment type="caution">
    <text evidence="10">The sequence shown here is derived from an EMBL/GenBank/DDBJ whole genome shotgun (WGS) entry which is preliminary data.</text>
</comment>
<feature type="domain" description="ABC transmembrane type-1" evidence="9">
    <location>
        <begin position="62"/>
        <end position="279"/>
    </location>
</feature>
<accession>A0A7W8IRR5</accession>
<keyword evidence="4 8" id="KW-1003">Cell membrane</keyword>
<evidence type="ECO:0000256" key="3">
    <source>
        <dbReference type="ARBA" id="ARBA00022448"/>
    </source>
</evidence>
<dbReference type="GO" id="GO:0035435">
    <property type="term" value="P:phosphate ion transmembrane transport"/>
    <property type="evidence" value="ECO:0007669"/>
    <property type="project" value="InterPro"/>
</dbReference>
<comment type="similarity">
    <text evidence="2 8">Belongs to the binding-protein-dependent transport system permease family. CysTW subfamily.</text>
</comment>
<sequence length="305" mass="32789">MKARTVDAIWTGILYIVSAFVVILLGFLVVTIVVKGWGFWDPSFLFGNPSNTQAGGGIGPQLFNSLYMLVLTLLISVPLGLGAGIYLAEYAKEGKLLSFIRLCIETMASLPSIVVGLFGLLVFVTLTGWGYTLIGGALAITILNLPGLTRVCENAIRDVPHSVKEASLGLGATRWQTLVRVIIPAALPQIMTGVILAAGRIFGEAAALIYTSGLTTPFLNASADLSSKLNPFNIFRPAETLTVHIWKLNSEGIVPDAKLIAAKSAAILVIMVLLFNIVARFVSAVLQRYFTGNTHRKKRQTKMVS</sequence>
<gene>
    <name evidence="10" type="ORF">HNQ34_001819</name>
</gene>
<dbReference type="InterPro" id="IPR005672">
    <property type="entry name" value="Phosphate_PstA"/>
</dbReference>
<evidence type="ECO:0000313" key="10">
    <source>
        <dbReference type="EMBL" id="MBB5324721.1"/>
    </source>
</evidence>
<evidence type="ECO:0000256" key="4">
    <source>
        <dbReference type="ARBA" id="ARBA00022475"/>
    </source>
</evidence>
<dbReference type="PANTHER" id="PTHR43470">
    <property type="entry name" value="PHOSPHATE TRANSPORT SYSTEM PERMEASE PROTEIN PSTA-RELATED"/>
    <property type="match status" value="1"/>
</dbReference>
<dbReference type="Gene3D" id="1.10.3720.10">
    <property type="entry name" value="MetI-like"/>
    <property type="match status" value="1"/>
</dbReference>
<evidence type="ECO:0000313" key="11">
    <source>
        <dbReference type="Proteomes" id="UP000520011"/>
    </source>
</evidence>
<evidence type="ECO:0000256" key="6">
    <source>
        <dbReference type="ARBA" id="ARBA00022989"/>
    </source>
</evidence>
<proteinExistence type="inferred from homology"/>
<feature type="transmembrane region" description="Helical" evidence="8">
    <location>
        <begin position="12"/>
        <end position="34"/>
    </location>
</feature>
<evidence type="ECO:0000256" key="2">
    <source>
        <dbReference type="ARBA" id="ARBA00007069"/>
    </source>
</evidence>
<dbReference type="PANTHER" id="PTHR43470:SF4">
    <property type="entry name" value="ABC TRANSPORTER PERMEASE PROTEIN YQGI-RELATED"/>
    <property type="match status" value="1"/>
</dbReference>
<keyword evidence="5 8" id="KW-0812">Transmembrane</keyword>
<dbReference type="RefSeq" id="WP_183253700.1">
    <property type="nucleotide sequence ID" value="NZ_JACHEP010000008.1"/>
</dbReference>
<evidence type="ECO:0000256" key="1">
    <source>
        <dbReference type="ARBA" id="ARBA00004651"/>
    </source>
</evidence>
<feature type="transmembrane region" description="Helical" evidence="8">
    <location>
        <begin position="66"/>
        <end position="87"/>
    </location>
</feature>
<dbReference type="Proteomes" id="UP000520011">
    <property type="component" value="Unassembled WGS sequence"/>
</dbReference>
<feature type="transmembrane region" description="Helical" evidence="8">
    <location>
        <begin position="129"/>
        <end position="148"/>
    </location>
</feature>
<evidence type="ECO:0000256" key="8">
    <source>
        <dbReference type="RuleBase" id="RU363043"/>
    </source>
</evidence>
<dbReference type="EMBL" id="JACHEP010000008">
    <property type="protein sequence ID" value="MBB5324721.1"/>
    <property type="molecule type" value="Genomic_DNA"/>
</dbReference>
<evidence type="ECO:0000256" key="7">
    <source>
        <dbReference type="ARBA" id="ARBA00023136"/>
    </source>
</evidence>
<dbReference type="Pfam" id="PF00528">
    <property type="entry name" value="BPD_transp_1"/>
    <property type="match status" value="1"/>
</dbReference>
<organism evidence="10 11">
    <name type="scientific">Anoxybacteroides tepidamans</name>
    <dbReference type="NCBI Taxonomy" id="265948"/>
    <lineage>
        <taxon>Bacteria</taxon>
        <taxon>Bacillati</taxon>
        <taxon>Bacillota</taxon>
        <taxon>Bacilli</taxon>
        <taxon>Bacillales</taxon>
        <taxon>Anoxybacillaceae</taxon>
        <taxon>Anoxybacteroides</taxon>
    </lineage>
</organism>
<dbReference type="NCBIfam" id="TIGR00974">
    <property type="entry name" value="3a0107s02c"/>
    <property type="match status" value="1"/>
</dbReference>